<accession>A0A0D0DXR6</accession>
<dbReference type="Proteomes" id="UP000054538">
    <property type="component" value="Unassembled WGS sequence"/>
</dbReference>
<protein>
    <submittedName>
        <fullName evidence="1">Uncharacterized protein</fullName>
    </submittedName>
</protein>
<proteinExistence type="predicted"/>
<sequence length="70" mass="7711">MVQACISYTQSGDIISMNILGNQYIILNSIRAANNILEKKISISSDRPHFTMGGDLIGWGASMIFLQYGE</sequence>
<keyword evidence="2" id="KW-1185">Reference proteome</keyword>
<dbReference type="HOGENOM" id="CLU_2758528_0_0_1"/>
<dbReference type="AlphaFoldDB" id="A0A0D0DXR6"/>
<name>A0A0D0DXR6_9AGAM</name>
<evidence type="ECO:0000313" key="1">
    <source>
        <dbReference type="EMBL" id="KIK94891.1"/>
    </source>
</evidence>
<dbReference type="GO" id="GO:0004497">
    <property type="term" value="F:monooxygenase activity"/>
    <property type="evidence" value="ECO:0007669"/>
    <property type="project" value="InterPro"/>
</dbReference>
<dbReference type="InParanoid" id="A0A0D0DXR6"/>
<gene>
    <name evidence="1" type="ORF">PAXRUDRAFT_141926</name>
</gene>
<dbReference type="GO" id="GO:0005506">
    <property type="term" value="F:iron ion binding"/>
    <property type="evidence" value="ECO:0007669"/>
    <property type="project" value="InterPro"/>
</dbReference>
<dbReference type="GO" id="GO:0020037">
    <property type="term" value="F:heme binding"/>
    <property type="evidence" value="ECO:0007669"/>
    <property type="project" value="InterPro"/>
</dbReference>
<dbReference type="OrthoDB" id="2667852at2759"/>
<dbReference type="STRING" id="930991.A0A0D0DXR6"/>
<dbReference type="InterPro" id="IPR036396">
    <property type="entry name" value="Cyt_P450_sf"/>
</dbReference>
<reference evidence="2" key="2">
    <citation type="submission" date="2015-01" db="EMBL/GenBank/DDBJ databases">
        <title>Evolutionary Origins and Diversification of the Mycorrhizal Mutualists.</title>
        <authorList>
            <consortium name="DOE Joint Genome Institute"/>
            <consortium name="Mycorrhizal Genomics Consortium"/>
            <person name="Kohler A."/>
            <person name="Kuo A."/>
            <person name="Nagy L.G."/>
            <person name="Floudas D."/>
            <person name="Copeland A."/>
            <person name="Barry K.W."/>
            <person name="Cichocki N."/>
            <person name="Veneault-Fourrey C."/>
            <person name="LaButti K."/>
            <person name="Lindquist E.A."/>
            <person name="Lipzen A."/>
            <person name="Lundell T."/>
            <person name="Morin E."/>
            <person name="Murat C."/>
            <person name="Riley R."/>
            <person name="Ohm R."/>
            <person name="Sun H."/>
            <person name="Tunlid A."/>
            <person name="Henrissat B."/>
            <person name="Grigoriev I.V."/>
            <person name="Hibbett D.S."/>
            <person name="Martin F."/>
        </authorList>
    </citation>
    <scope>NUCLEOTIDE SEQUENCE [LARGE SCALE GENOMIC DNA]</scope>
    <source>
        <strain evidence="2">Ve08.2h10</strain>
    </source>
</reference>
<dbReference type="Gene3D" id="1.10.630.10">
    <property type="entry name" value="Cytochrome P450"/>
    <property type="match status" value="1"/>
</dbReference>
<organism evidence="1 2">
    <name type="scientific">Paxillus rubicundulus Ve08.2h10</name>
    <dbReference type="NCBI Taxonomy" id="930991"/>
    <lineage>
        <taxon>Eukaryota</taxon>
        <taxon>Fungi</taxon>
        <taxon>Dikarya</taxon>
        <taxon>Basidiomycota</taxon>
        <taxon>Agaricomycotina</taxon>
        <taxon>Agaricomycetes</taxon>
        <taxon>Agaricomycetidae</taxon>
        <taxon>Boletales</taxon>
        <taxon>Paxilineae</taxon>
        <taxon>Paxillaceae</taxon>
        <taxon>Paxillus</taxon>
    </lineage>
</organism>
<reference evidence="1 2" key="1">
    <citation type="submission" date="2014-04" db="EMBL/GenBank/DDBJ databases">
        <authorList>
            <consortium name="DOE Joint Genome Institute"/>
            <person name="Kuo A."/>
            <person name="Kohler A."/>
            <person name="Jargeat P."/>
            <person name="Nagy L.G."/>
            <person name="Floudas D."/>
            <person name="Copeland A."/>
            <person name="Barry K.W."/>
            <person name="Cichocki N."/>
            <person name="Veneault-Fourrey C."/>
            <person name="LaButti K."/>
            <person name="Lindquist E.A."/>
            <person name="Lipzen A."/>
            <person name="Lundell T."/>
            <person name="Morin E."/>
            <person name="Murat C."/>
            <person name="Sun H."/>
            <person name="Tunlid A."/>
            <person name="Henrissat B."/>
            <person name="Grigoriev I.V."/>
            <person name="Hibbett D.S."/>
            <person name="Martin F."/>
            <person name="Nordberg H.P."/>
            <person name="Cantor M.N."/>
            <person name="Hua S.X."/>
        </authorList>
    </citation>
    <scope>NUCLEOTIDE SEQUENCE [LARGE SCALE GENOMIC DNA]</scope>
    <source>
        <strain evidence="1 2">Ve08.2h10</strain>
    </source>
</reference>
<evidence type="ECO:0000313" key="2">
    <source>
        <dbReference type="Proteomes" id="UP000054538"/>
    </source>
</evidence>
<dbReference type="EMBL" id="KN825078">
    <property type="protein sequence ID" value="KIK94891.1"/>
    <property type="molecule type" value="Genomic_DNA"/>
</dbReference>
<dbReference type="GO" id="GO:0016705">
    <property type="term" value="F:oxidoreductase activity, acting on paired donors, with incorporation or reduction of molecular oxygen"/>
    <property type="evidence" value="ECO:0007669"/>
    <property type="project" value="InterPro"/>
</dbReference>